<organism evidence="1 2">
    <name type="scientific">Saccharibacillus brassicae</name>
    <dbReference type="NCBI Taxonomy" id="2583377"/>
    <lineage>
        <taxon>Bacteria</taxon>
        <taxon>Bacillati</taxon>
        <taxon>Bacillota</taxon>
        <taxon>Bacilli</taxon>
        <taxon>Bacillales</taxon>
        <taxon>Paenibacillaceae</taxon>
        <taxon>Saccharibacillus</taxon>
    </lineage>
</organism>
<protein>
    <recommendedName>
        <fullName evidence="3">DUF4179 domain-containing protein</fullName>
    </recommendedName>
</protein>
<accession>A0A4Y6V1Z0</accession>
<dbReference type="Proteomes" id="UP000316968">
    <property type="component" value="Chromosome"/>
</dbReference>
<dbReference type="OrthoDB" id="2770170at2"/>
<gene>
    <name evidence="1" type="ORF">FFV09_16280</name>
</gene>
<sequence>MPRIIESDLEGQLRQVDDGSPDYAGMRRRIVLEADKRRSGWTEVKPAAKPYLRRKWTVPAASAVLAGAVATGVILWQPAPGPDKPEQAYGAPAGQSLEASAAVDGVKLTLSHAIVGHSEEEPDAPSDRLALQMNLSGLNESEAEYAGFGSGRLIDLDSGETRDMDGASFDLRQGMHDLQAGKMLDNEWAAESSTRRLRFEMDDLYLIRRHDVPLQGTLQTGATYPVPGVEGVSVRMLDSKWDEEQGLLTLTYKLQGADTDADSAYPRSLSIETRTLLRLNSGSNTVESTSGTWAGSEFTVNYELPGLSEQERQALTLTYSYAETVRKIAGSWKMDFTLDVSKARERSVKLTPVNAAEIRRQTGWTVGEASVSAYGIRLPIERSPQDRAMQVGSLLFYDKRTVLAGDSEFEEVEQEEASAAGNAGTAESLFFRPLSVDMQNLTTGPLSVKLEQAFVLRQAPDDFWTTLAAPGSEERQASAELPDGSRLTYRYARQGRDLKIVTETRDPLKLVQGTVLSVDGEVRQPDAKSSYSPYRAQGAYRVDVYRSVPQDAELKLGLGLYGQLDPSRDMEIVLRK</sequence>
<evidence type="ECO:0000313" key="2">
    <source>
        <dbReference type="Proteomes" id="UP000316968"/>
    </source>
</evidence>
<dbReference type="RefSeq" id="WP_141448809.1">
    <property type="nucleotide sequence ID" value="NZ_CP041217.1"/>
</dbReference>
<proteinExistence type="predicted"/>
<keyword evidence="2" id="KW-1185">Reference proteome</keyword>
<evidence type="ECO:0000313" key="1">
    <source>
        <dbReference type="EMBL" id="QDH22265.1"/>
    </source>
</evidence>
<reference evidence="1 2" key="1">
    <citation type="submission" date="2019-06" db="EMBL/GenBank/DDBJ databases">
        <title>Saccharibacillus brassicae sp. nov., an endophytic bacterium isolated from Chinese cabbage seeds (Brassica pekinensis).</title>
        <authorList>
            <person name="Jiang L."/>
            <person name="Lee J."/>
            <person name="Kim S.W."/>
        </authorList>
    </citation>
    <scope>NUCLEOTIDE SEQUENCE [LARGE SCALE GENOMIC DNA]</scope>
    <source>
        <strain evidence="2">KCTC 43072 / ATSA2</strain>
    </source>
</reference>
<evidence type="ECO:0008006" key="3">
    <source>
        <dbReference type="Google" id="ProtNLM"/>
    </source>
</evidence>
<name>A0A4Y6V1Z0_SACBS</name>
<dbReference type="KEGG" id="saca:FFV09_16280"/>
<dbReference type="EMBL" id="CP041217">
    <property type="protein sequence ID" value="QDH22265.1"/>
    <property type="molecule type" value="Genomic_DNA"/>
</dbReference>
<dbReference type="AlphaFoldDB" id="A0A4Y6V1Z0"/>